<keyword evidence="7" id="KW-1185">Reference proteome</keyword>
<keyword evidence="3 5" id="KW-0472">Membrane</keyword>
<dbReference type="Proteomes" id="UP000823561">
    <property type="component" value="Chromosome 17"/>
</dbReference>
<dbReference type="PANTHER" id="PTHR12080">
    <property type="entry name" value="SIGNALING LYMPHOCYTIC ACTIVATION MOLECULE"/>
    <property type="match status" value="1"/>
</dbReference>
<keyword evidence="5" id="KW-1133">Transmembrane helix</keyword>
<sequence>MIFYHNKNHIKIEEKYKDRLIFNTTTFSLELRNLRENDSGLYTCGIRWDFNITIVVYKLFVLEPVAAPALTLVSNWSSSNSCDVTVTCRGHDLSLTFSCNRSSCTQLGDILITPTLVVFARDGYIVCNHSNQVSWHNVTLDMSSLCEFAREEHSTLWMLLTVGLMSAGIVAAALVVMSACLNSNLESTGADASLWHSTVQFSHLTEVLQRAAGGSREQDERAKSLSYLTHEPQPFQAVIYSFLPPPRPESDVH</sequence>
<feature type="transmembrane region" description="Helical" evidence="5">
    <location>
        <begin position="156"/>
        <end position="177"/>
    </location>
</feature>
<proteinExistence type="predicted"/>
<comment type="subcellular location">
    <subcellularLocation>
        <location evidence="1">Membrane</location>
    </subcellularLocation>
</comment>
<dbReference type="GO" id="GO:0016020">
    <property type="term" value="C:membrane"/>
    <property type="evidence" value="ECO:0007669"/>
    <property type="project" value="UniProtKB-SubCell"/>
</dbReference>
<protein>
    <recommendedName>
        <fullName evidence="8">Immunoglobulin subtype domain-containing protein</fullName>
    </recommendedName>
</protein>
<dbReference type="SUPFAM" id="SSF48726">
    <property type="entry name" value="Immunoglobulin"/>
    <property type="match status" value="1"/>
</dbReference>
<keyword evidence="5" id="KW-0812">Transmembrane</keyword>
<name>A0AAV6FYI6_9TELE</name>
<dbReference type="Gene3D" id="2.60.40.10">
    <property type="entry name" value="Immunoglobulins"/>
    <property type="match status" value="1"/>
</dbReference>
<accession>A0AAV6FYI6</accession>
<gene>
    <name evidence="6" type="ORF">AALO_G00226030</name>
</gene>
<evidence type="ECO:0000256" key="2">
    <source>
        <dbReference type="ARBA" id="ARBA00022729"/>
    </source>
</evidence>
<keyword evidence="2" id="KW-0732">Signal</keyword>
<reference evidence="6 7" key="1">
    <citation type="submission" date="2020-10" db="EMBL/GenBank/DDBJ databases">
        <title>Chromosome-scale genome assembly of the Allis shad, Alosa alosa.</title>
        <authorList>
            <person name="Margot Z."/>
            <person name="Christophe K."/>
            <person name="Cabau C."/>
            <person name="Louis A."/>
            <person name="Berthelot C."/>
            <person name="Parey E."/>
            <person name="Roest Crollius H."/>
            <person name="Montfort J."/>
            <person name="Robinson-Rechavi M."/>
            <person name="Bucao C."/>
            <person name="Bouchez O."/>
            <person name="Gislard M."/>
            <person name="Lluch J."/>
            <person name="Milhes M."/>
            <person name="Lampietro C."/>
            <person name="Lopez Roques C."/>
            <person name="Donnadieu C."/>
            <person name="Braasch I."/>
            <person name="Desvignes T."/>
            <person name="Postlethwait J."/>
            <person name="Bobe J."/>
            <person name="Guiguen Y."/>
        </authorList>
    </citation>
    <scope>NUCLEOTIDE SEQUENCE [LARGE SCALE GENOMIC DNA]</scope>
    <source>
        <strain evidence="6">M-15738</strain>
        <tissue evidence="6">Blood</tissue>
    </source>
</reference>
<evidence type="ECO:0000256" key="1">
    <source>
        <dbReference type="ARBA" id="ARBA00004370"/>
    </source>
</evidence>
<organism evidence="6 7">
    <name type="scientific">Alosa alosa</name>
    <name type="common">allis shad</name>
    <dbReference type="NCBI Taxonomy" id="278164"/>
    <lineage>
        <taxon>Eukaryota</taxon>
        <taxon>Metazoa</taxon>
        <taxon>Chordata</taxon>
        <taxon>Craniata</taxon>
        <taxon>Vertebrata</taxon>
        <taxon>Euteleostomi</taxon>
        <taxon>Actinopterygii</taxon>
        <taxon>Neopterygii</taxon>
        <taxon>Teleostei</taxon>
        <taxon>Clupei</taxon>
        <taxon>Clupeiformes</taxon>
        <taxon>Clupeoidei</taxon>
        <taxon>Clupeidae</taxon>
        <taxon>Alosa</taxon>
    </lineage>
</organism>
<dbReference type="AlphaFoldDB" id="A0AAV6FYI6"/>
<dbReference type="PANTHER" id="PTHR12080:SF80">
    <property type="entry name" value="IMMUNOGLOBULIN V-SET DOMAIN-CONTAINING PROTEIN"/>
    <property type="match status" value="1"/>
</dbReference>
<keyword evidence="4" id="KW-0325">Glycoprotein</keyword>
<evidence type="ECO:0000256" key="4">
    <source>
        <dbReference type="ARBA" id="ARBA00023180"/>
    </source>
</evidence>
<dbReference type="InterPro" id="IPR036179">
    <property type="entry name" value="Ig-like_dom_sf"/>
</dbReference>
<evidence type="ECO:0000256" key="3">
    <source>
        <dbReference type="ARBA" id="ARBA00023136"/>
    </source>
</evidence>
<evidence type="ECO:0000313" key="6">
    <source>
        <dbReference type="EMBL" id="KAG5267810.1"/>
    </source>
</evidence>
<evidence type="ECO:0008006" key="8">
    <source>
        <dbReference type="Google" id="ProtNLM"/>
    </source>
</evidence>
<dbReference type="InterPro" id="IPR015631">
    <property type="entry name" value="CD2/SLAM_rcpt"/>
</dbReference>
<evidence type="ECO:0000256" key="5">
    <source>
        <dbReference type="SAM" id="Phobius"/>
    </source>
</evidence>
<evidence type="ECO:0000313" key="7">
    <source>
        <dbReference type="Proteomes" id="UP000823561"/>
    </source>
</evidence>
<comment type="caution">
    <text evidence="6">The sequence shown here is derived from an EMBL/GenBank/DDBJ whole genome shotgun (WGS) entry which is preliminary data.</text>
</comment>
<dbReference type="InterPro" id="IPR013783">
    <property type="entry name" value="Ig-like_fold"/>
</dbReference>
<dbReference type="EMBL" id="JADWDJ010000017">
    <property type="protein sequence ID" value="KAG5267810.1"/>
    <property type="molecule type" value="Genomic_DNA"/>
</dbReference>